<organism evidence="2 3">
    <name type="scientific">Chlamydomonas schloesseri</name>
    <dbReference type="NCBI Taxonomy" id="2026947"/>
    <lineage>
        <taxon>Eukaryota</taxon>
        <taxon>Viridiplantae</taxon>
        <taxon>Chlorophyta</taxon>
        <taxon>core chlorophytes</taxon>
        <taxon>Chlorophyceae</taxon>
        <taxon>CS clade</taxon>
        <taxon>Chlamydomonadales</taxon>
        <taxon>Chlamydomonadaceae</taxon>
        <taxon>Chlamydomonas</taxon>
    </lineage>
</organism>
<feature type="compositionally biased region" description="Acidic residues" evidence="1">
    <location>
        <begin position="302"/>
        <end position="363"/>
    </location>
</feature>
<dbReference type="GO" id="GO:0071944">
    <property type="term" value="C:cell periphery"/>
    <property type="evidence" value="ECO:0007669"/>
    <property type="project" value="TreeGrafter"/>
</dbReference>
<feature type="compositionally biased region" description="Acidic residues" evidence="1">
    <location>
        <begin position="828"/>
        <end position="871"/>
    </location>
</feature>
<gene>
    <name evidence="2" type="ORF">HYH02_003321</name>
</gene>
<dbReference type="GO" id="GO:0005783">
    <property type="term" value="C:endoplasmic reticulum"/>
    <property type="evidence" value="ECO:0007669"/>
    <property type="project" value="TreeGrafter"/>
</dbReference>
<reference evidence="2" key="1">
    <citation type="journal article" date="2020" name="bioRxiv">
        <title>Comparative genomics of Chlamydomonas.</title>
        <authorList>
            <person name="Craig R.J."/>
            <person name="Hasan A.R."/>
            <person name="Ness R.W."/>
            <person name="Keightley P.D."/>
        </authorList>
    </citation>
    <scope>NUCLEOTIDE SEQUENCE</scope>
    <source>
        <strain evidence="2">CCAP 11/173</strain>
    </source>
</reference>
<dbReference type="GO" id="GO:0046513">
    <property type="term" value="P:ceramide biosynthetic process"/>
    <property type="evidence" value="ECO:0007669"/>
    <property type="project" value="TreeGrafter"/>
</dbReference>
<feature type="region of interest" description="Disordered" evidence="1">
    <location>
        <begin position="828"/>
        <end position="883"/>
    </location>
</feature>
<dbReference type="Gene3D" id="1.25.40.20">
    <property type="entry name" value="Ankyrin repeat-containing domain"/>
    <property type="match status" value="1"/>
</dbReference>
<proteinExistence type="predicted"/>
<dbReference type="PANTHER" id="PTHR12393">
    <property type="entry name" value="SPHINGOMYELIN PHOSPHODIESTERASE RELATED"/>
    <property type="match status" value="1"/>
</dbReference>
<protein>
    <submittedName>
        <fullName evidence="2">Uncharacterized protein</fullName>
    </submittedName>
</protein>
<name>A0A835WRT5_9CHLO</name>
<dbReference type="GO" id="GO:0016020">
    <property type="term" value="C:membrane"/>
    <property type="evidence" value="ECO:0007669"/>
    <property type="project" value="TreeGrafter"/>
</dbReference>
<dbReference type="InterPro" id="IPR036770">
    <property type="entry name" value="Ankyrin_rpt-contain_sf"/>
</dbReference>
<evidence type="ECO:0000313" key="3">
    <source>
        <dbReference type="Proteomes" id="UP000613740"/>
    </source>
</evidence>
<evidence type="ECO:0000313" key="2">
    <source>
        <dbReference type="EMBL" id="KAG2452297.1"/>
    </source>
</evidence>
<keyword evidence="3" id="KW-1185">Reference proteome</keyword>
<comment type="caution">
    <text evidence="2">The sequence shown here is derived from an EMBL/GenBank/DDBJ whole genome shotgun (WGS) entry which is preliminary data.</text>
</comment>
<evidence type="ECO:0000256" key="1">
    <source>
        <dbReference type="SAM" id="MobiDB-lite"/>
    </source>
</evidence>
<dbReference type="PANTHER" id="PTHR12393:SF6">
    <property type="entry name" value="SPHINGOMYELIN PHOSPHODIESTERASE 2"/>
    <property type="match status" value="1"/>
</dbReference>
<dbReference type="Proteomes" id="UP000613740">
    <property type="component" value="Unassembled WGS sequence"/>
</dbReference>
<dbReference type="EMBL" id="JAEHOD010000006">
    <property type="protein sequence ID" value="KAG2452297.1"/>
    <property type="molecule type" value="Genomic_DNA"/>
</dbReference>
<dbReference type="AlphaFoldDB" id="A0A835WRT5"/>
<dbReference type="GO" id="GO:0030149">
    <property type="term" value="P:sphingolipid catabolic process"/>
    <property type="evidence" value="ECO:0007669"/>
    <property type="project" value="TreeGrafter"/>
</dbReference>
<accession>A0A835WRT5</accession>
<dbReference type="GO" id="GO:0004620">
    <property type="term" value="F:phospholipase activity"/>
    <property type="evidence" value="ECO:0007669"/>
    <property type="project" value="TreeGrafter"/>
</dbReference>
<feature type="region of interest" description="Disordered" evidence="1">
    <location>
        <begin position="294"/>
        <end position="363"/>
    </location>
</feature>
<sequence length="883" mass="94731">MHPSEVASSLKLLSKEAAACLRDKYRTIKLSAPTCRHTLEDNWKLYPAVAASPWPGRAFVAHFGRPEPWHALNRHQRRRILCLAASSCHMPSLSAALEHSGCSLDKEVIIAAAAAGCRAACERLIQEGCDWEREGAAPRAAALGGHTALLSWLLGRSSFDWRDDPDNGDALAEEACRGGRPGVLRWLEARGLWQPPEVGSMEASFLAGYAAEAGHEALLDRFAARLPPGGEEQSGVLNAIALGCPLAVLQRYCRRWRPFGPLPLQDQQQEQQEARKGAGAVGVSPAGAVVAAARASELSAAAEEEEEPEEEPEEEEEEREEEEEEEEEKEEEEDWEEAEEGGLADWDVVDEEEEEEEDSELDDEQLSWLLFHALGSSTPDWMAKLGFLLNAMAQRQQRRQQRLGWNAAAAAAGYRGPPRLPRAVVLPVERDVTSGGGWGVDASGCMGVEEADVLRDGPGGSSCVEMDLATRNPYRWAAQQPDYEARLRHLAALGVPPHRMAAAAAAASGHVGALAYLLDERGVRGGRYLAQAAALYGTHEAVLSYLRHRDPDTLVLHFGTTSGGMCSPGGGARGWTPAAARDAPPGVLLALAAACHRPSLGVSRRQSDREAWGTVFKVAAANGCDLASLVFLRERLGAAVHWEGLAVGGSVQQLAWAAAQHRAGGGGSGGGNGGGRRRRGQAPLLLPPRVLEVALQEGNLAAASFLCTAGLVAVLPSPAVVVELGCFGAVRWYLSQRQQQPLVGEEEAAAAEGTGQVSGMGDAEWQALIERVTAGTVAKHFSKTQFEWLRVTYTAAVEAAGGKPLVVAYRLGFLAGAEEMVDAGEEIEMVGDEEEDDDNEEEDDEDEDEEEDDEDEEEDDEDEDEEGDEQDGSGGEKGLCSIQ</sequence>